<dbReference type="SUPFAM" id="SSF52540">
    <property type="entry name" value="P-loop containing nucleoside triphosphate hydrolases"/>
    <property type="match status" value="1"/>
</dbReference>
<evidence type="ECO:0000313" key="3">
    <source>
        <dbReference type="Proteomes" id="UP001163632"/>
    </source>
</evidence>
<dbReference type="InterPro" id="IPR027417">
    <property type="entry name" value="P-loop_NTPase"/>
</dbReference>
<dbReference type="EMBL" id="CP087830">
    <property type="protein sequence ID" value="UZA02944.1"/>
    <property type="molecule type" value="Genomic_DNA"/>
</dbReference>
<dbReference type="Gene3D" id="3.40.50.300">
    <property type="entry name" value="P-loop containing nucleotide triphosphate hydrolases"/>
    <property type="match status" value="1"/>
</dbReference>
<keyword evidence="3" id="KW-1185">Reference proteome</keyword>
<name>A0ABY6M7M8_MORBO</name>
<dbReference type="RefSeq" id="WP_264697102.1">
    <property type="nucleotide sequence ID" value="NZ_CP087771.1"/>
</dbReference>
<gene>
    <name evidence="2" type="ORF">LP092_13565</name>
</gene>
<proteinExistence type="predicted"/>
<feature type="domain" description="ATPase AAA-type core" evidence="1">
    <location>
        <begin position="27"/>
        <end position="160"/>
    </location>
</feature>
<reference evidence="2" key="1">
    <citation type="journal article" date="2022" name="BMC Microbiol.">
        <title>Whole genome sequencing of Moraxella bovis strains from North America reveals two genotypes with different genetic determinants.</title>
        <authorList>
            <person name="Wynn E.L."/>
            <person name="Hille M.M."/>
            <person name="Loy J.D."/>
            <person name="Schuller G."/>
            <person name="Kuhn K.L."/>
            <person name="Dickey A.M."/>
            <person name="Bono J.L."/>
            <person name="Clawson M.L."/>
        </authorList>
    </citation>
    <scope>NUCLEOTIDE SEQUENCE</scope>
    <source>
        <strain evidence="2">SAM102599</strain>
    </source>
</reference>
<evidence type="ECO:0000259" key="1">
    <source>
        <dbReference type="Pfam" id="PF00004"/>
    </source>
</evidence>
<accession>A0ABY6M7M8</accession>
<sequence>MNTMQCTLNQVAEVIPILLDSKIVPFIHGSPALGKSAIAKQIADKFQLEVIDLRLTEMDSSDLNGLPYFKEGKSTFLPFDTFPIENTPIPKGKKGWLLLLDEFNSALPSVQASAYKLVLDRQVGQHKLHKKCFIIACGNLDSDNAIVNTMSSALISRFAHFYIQVDNTEWQEWAVANGIHPMITAFLNFKPNLLYTFNPDSDTPYASPRTWQMMSKVLDNDTPLVVMASLLGLGVATELKAFMDYHKELPTIEDILKDPENYPIPDMIGIQWATLTMIISHLDRDMDKLTTYLKRFSPEMHMVALREIKGRYGVNKITQSKLLREWLTDLGMKAHGHKPR</sequence>
<dbReference type="InterPro" id="IPR003959">
    <property type="entry name" value="ATPase_AAA_core"/>
</dbReference>
<evidence type="ECO:0000313" key="2">
    <source>
        <dbReference type="EMBL" id="UZA02944.1"/>
    </source>
</evidence>
<organism evidence="2 3">
    <name type="scientific">Moraxella bovis</name>
    <dbReference type="NCBI Taxonomy" id="476"/>
    <lineage>
        <taxon>Bacteria</taxon>
        <taxon>Pseudomonadati</taxon>
        <taxon>Pseudomonadota</taxon>
        <taxon>Gammaproteobacteria</taxon>
        <taxon>Moraxellales</taxon>
        <taxon>Moraxellaceae</taxon>
        <taxon>Moraxella</taxon>
    </lineage>
</organism>
<dbReference type="Proteomes" id="UP001163632">
    <property type="component" value="Chromosome"/>
</dbReference>
<protein>
    <submittedName>
        <fullName evidence="2">AAA family ATPase</fullName>
    </submittedName>
</protein>
<dbReference type="Pfam" id="PF00004">
    <property type="entry name" value="AAA"/>
    <property type="match status" value="1"/>
</dbReference>